<dbReference type="InterPro" id="IPR002577">
    <property type="entry name" value="HTH_HxlR"/>
</dbReference>
<name>A0A2A4G0F9_9SPHN</name>
<comment type="caution">
    <text evidence="2">The sequence shown here is derived from an EMBL/GenBank/DDBJ whole genome shotgun (WGS) entry which is preliminary data.</text>
</comment>
<dbReference type="Pfam" id="PF01638">
    <property type="entry name" value="HxlR"/>
    <property type="match status" value="1"/>
</dbReference>
<dbReference type="InterPro" id="IPR036388">
    <property type="entry name" value="WH-like_DNA-bd_sf"/>
</dbReference>
<dbReference type="KEGG" id="rdi:CMV14_01685"/>
<protein>
    <recommendedName>
        <fullName evidence="1">HTH hxlR-type domain-containing protein</fullName>
    </recommendedName>
</protein>
<dbReference type="SUPFAM" id="SSF46785">
    <property type="entry name" value="Winged helix' DNA-binding domain"/>
    <property type="match status" value="1"/>
</dbReference>
<dbReference type="RefSeq" id="WP_083215696.1">
    <property type="nucleotide sequence ID" value="NZ_CP023449.1"/>
</dbReference>
<evidence type="ECO:0000313" key="3">
    <source>
        <dbReference type="Proteomes" id="UP000218934"/>
    </source>
</evidence>
<proteinExistence type="predicted"/>
<reference evidence="2 3" key="1">
    <citation type="submission" date="2017-09" db="EMBL/GenBank/DDBJ databases">
        <title>The Catabolism of 3,6-Dichlorosalicylic acid is Initiated by the Cytochrome P450 Monooxygenase DsmABC in Rhizorhabdus dicambivorans Ndbn-20.</title>
        <authorList>
            <person name="Na L."/>
        </authorList>
    </citation>
    <scope>NUCLEOTIDE SEQUENCE [LARGE SCALE GENOMIC DNA]</scope>
    <source>
        <strain evidence="2 3">Ndbn-20m</strain>
    </source>
</reference>
<accession>A0A2A4G0F9</accession>
<dbReference type="Proteomes" id="UP000218934">
    <property type="component" value="Unassembled WGS sequence"/>
</dbReference>
<dbReference type="InterPro" id="IPR036390">
    <property type="entry name" value="WH_DNA-bd_sf"/>
</dbReference>
<dbReference type="PROSITE" id="PS51118">
    <property type="entry name" value="HTH_HXLR"/>
    <property type="match status" value="1"/>
</dbReference>
<organism evidence="2 3">
    <name type="scientific">Rhizorhabdus dicambivorans</name>
    <dbReference type="NCBI Taxonomy" id="1850238"/>
    <lineage>
        <taxon>Bacteria</taxon>
        <taxon>Pseudomonadati</taxon>
        <taxon>Pseudomonadota</taxon>
        <taxon>Alphaproteobacteria</taxon>
        <taxon>Sphingomonadales</taxon>
        <taxon>Sphingomonadaceae</taxon>
        <taxon>Rhizorhabdus</taxon>
    </lineage>
</organism>
<dbReference type="OrthoDB" id="9800350at2"/>
<gene>
    <name evidence="2" type="ORF">COO09_04005</name>
</gene>
<dbReference type="EMBL" id="NWUF01000003">
    <property type="protein sequence ID" value="PCE43481.1"/>
    <property type="molecule type" value="Genomic_DNA"/>
</dbReference>
<sequence>MERDGPVHRTIHPAIPPHVDYRLTAPGETLSEAFGGV</sequence>
<dbReference type="Gene3D" id="1.10.10.10">
    <property type="entry name" value="Winged helix-like DNA-binding domain superfamily/Winged helix DNA-binding domain"/>
    <property type="match status" value="1"/>
</dbReference>
<evidence type="ECO:0000259" key="1">
    <source>
        <dbReference type="PROSITE" id="PS51118"/>
    </source>
</evidence>
<keyword evidence="3" id="KW-1185">Reference proteome</keyword>
<evidence type="ECO:0000313" key="2">
    <source>
        <dbReference type="EMBL" id="PCE43481.1"/>
    </source>
</evidence>
<feature type="domain" description="HTH hxlR-type" evidence="1">
    <location>
        <begin position="1"/>
        <end position="37"/>
    </location>
</feature>
<dbReference type="AlphaFoldDB" id="A0A2A4G0F9"/>